<name>A0A1C7M395_GRIFR</name>
<dbReference type="OMA" id="PCRRAFR"/>
<proteinExistence type="predicted"/>
<evidence type="ECO:0000313" key="2">
    <source>
        <dbReference type="Proteomes" id="UP000092993"/>
    </source>
</evidence>
<reference evidence="1 2" key="1">
    <citation type="submission" date="2016-03" db="EMBL/GenBank/DDBJ databases">
        <title>Whole genome sequencing of Grifola frondosa 9006-11.</title>
        <authorList>
            <person name="Min B."/>
            <person name="Park H."/>
            <person name="Kim J.-G."/>
            <person name="Cho H."/>
            <person name="Oh Y.-L."/>
            <person name="Kong W.-S."/>
            <person name="Choi I.-G."/>
        </authorList>
    </citation>
    <scope>NUCLEOTIDE SEQUENCE [LARGE SCALE GENOMIC DNA]</scope>
    <source>
        <strain evidence="1 2">9006-11</strain>
    </source>
</reference>
<evidence type="ECO:0000313" key="1">
    <source>
        <dbReference type="EMBL" id="OBZ71381.1"/>
    </source>
</evidence>
<dbReference type="STRING" id="5627.A0A1C7M395"/>
<dbReference type="Proteomes" id="UP000092993">
    <property type="component" value="Unassembled WGS sequence"/>
</dbReference>
<keyword evidence="2" id="KW-1185">Reference proteome</keyword>
<sequence>MFELPSPSHLDIETVDDCQVVRMYDLPVELSNLIKALYDGASFHNRSVADFYYVAGILRLSTKYFITHLRKQAIRHLSQTWPHSLRGHDHMVENAVKAPPVDGLSYPYVHPLHVLNLARETNVRIIVPSALYFLSLYPLSDLLQGDHPKLQIEHPSRPSLPDRCDAGLRPSYMRWRSPNVSCQNEDNICNKAFTRLANRLARSWVPRTGPIHWMVQAMDELSNDPNVCGPCRRAFRQDVTALREKVWSELPGVVGLTDWKNLEAADMDI</sequence>
<gene>
    <name evidence="1" type="ORF">A0H81_08401</name>
</gene>
<comment type="caution">
    <text evidence="1">The sequence shown here is derived from an EMBL/GenBank/DDBJ whole genome shotgun (WGS) entry which is preliminary data.</text>
</comment>
<accession>A0A1C7M395</accession>
<dbReference type="AlphaFoldDB" id="A0A1C7M395"/>
<evidence type="ECO:0008006" key="3">
    <source>
        <dbReference type="Google" id="ProtNLM"/>
    </source>
</evidence>
<dbReference type="OrthoDB" id="2879636at2759"/>
<protein>
    <recommendedName>
        <fullName evidence="3">BTB domain-containing protein</fullName>
    </recommendedName>
</protein>
<organism evidence="1 2">
    <name type="scientific">Grifola frondosa</name>
    <name type="common">Maitake</name>
    <name type="synonym">Polyporus frondosus</name>
    <dbReference type="NCBI Taxonomy" id="5627"/>
    <lineage>
        <taxon>Eukaryota</taxon>
        <taxon>Fungi</taxon>
        <taxon>Dikarya</taxon>
        <taxon>Basidiomycota</taxon>
        <taxon>Agaricomycotina</taxon>
        <taxon>Agaricomycetes</taxon>
        <taxon>Polyporales</taxon>
        <taxon>Grifolaceae</taxon>
        <taxon>Grifola</taxon>
    </lineage>
</organism>
<dbReference type="EMBL" id="LUGG01000011">
    <property type="protein sequence ID" value="OBZ71381.1"/>
    <property type="molecule type" value="Genomic_DNA"/>
</dbReference>